<dbReference type="PRINTS" id="PR00081">
    <property type="entry name" value="GDHRDH"/>
</dbReference>
<keyword evidence="7" id="KW-1185">Reference proteome</keyword>
<keyword evidence="4" id="KW-0443">Lipid metabolism</keyword>
<evidence type="ECO:0000256" key="5">
    <source>
        <dbReference type="ARBA" id="ARBA00023221"/>
    </source>
</evidence>
<sequence length="247" mass="25305">MRVPGCRPSSDAGAAIVDRLGDRVAYTNTNVTEEAAIEAVVAATVERFGKLDIMFNNAGAQGGQAPIMEIGQAGFEKTLSLLSSSVMFGHKYAARQFKTQGGDGSIISTASAAAFQGGWSAAAYTVAKHGVVGIVKQATPELAPLGIRSNAIASGIIMTPIMSRGFGIPEENAAEFVAYLSEKLGPTQPSGRVGTPEDIAKAAVFLASDLSEFVNGVVLPVDGGITSTNLGSFTDDLTAAGVAHLGR</sequence>
<evidence type="ECO:0000313" key="7">
    <source>
        <dbReference type="Proteomes" id="UP001597181"/>
    </source>
</evidence>
<accession>A0ABW3TLX1</accession>
<evidence type="ECO:0000256" key="3">
    <source>
        <dbReference type="ARBA" id="ARBA00023027"/>
    </source>
</evidence>
<evidence type="ECO:0000313" key="6">
    <source>
        <dbReference type="EMBL" id="MFD1201023.1"/>
    </source>
</evidence>
<keyword evidence="5" id="KW-0753">Steroid metabolism</keyword>
<dbReference type="InterPro" id="IPR036291">
    <property type="entry name" value="NAD(P)-bd_dom_sf"/>
</dbReference>
<dbReference type="PANTHER" id="PTHR43180">
    <property type="entry name" value="3-OXOACYL-(ACYL-CARRIER-PROTEIN) REDUCTASE (AFU_ORTHOLOGUE AFUA_6G11210)"/>
    <property type="match status" value="1"/>
</dbReference>
<keyword evidence="2 6" id="KW-0560">Oxidoreductase</keyword>
<dbReference type="GO" id="GO:0016491">
    <property type="term" value="F:oxidoreductase activity"/>
    <property type="evidence" value="ECO:0007669"/>
    <property type="project" value="UniProtKB-KW"/>
</dbReference>
<gene>
    <name evidence="6" type="ORF">ACFQ3U_03855</name>
</gene>
<evidence type="ECO:0000256" key="4">
    <source>
        <dbReference type="ARBA" id="ARBA00023098"/>
    </source>
</evidence>
<protein>
    <submittedName>
        <fullName evidence="6">SDR family NAD(P)-dependent oxidoreductase</fullName>
        <ecNumber evidence="6">1.1.1.-</ecNumber>
    </submittedName>
</protein>
<dbReference type="Proteomes" id="UP001597181">
    <property type="component" value="Unassembled WGS sequence"/>
</dbReference>
<evidence type="ECO:0000256" key="1">
    <source>
        <dbReference type="ARBA" id="ARBA00006484"/>
    </source>
</evidence>
<dbReference type="InterPro" id="IPR002347">
    <property type="entry name" value="SDR_fam"/>
</dbReference>
<organism evidence="6 7">
    <name type="scientific">Leucobacter albus</name>
    <dbReference type="NCBI Taxonomy" id="272210"/>
    <lineage>
        <taxon>Bacteria</taxon>
        <taxon>Bacillati</taxon>
        <taxon>Actinomycetota</taxon>
        <taxon>Actinomycetes</taxon>
        <taxon>Micrococcales</taxon>
        <taxon>Microbacteriaceae</taxon>
        <taxon>Leucobacter</taxon>
    </lineage>
</organism>
<comment type="caution">
    <text evidence="6">The sequence shown here is derived from an EMBL/GenBank/DDBJ whole genome shotgun (WGS) entry which is preliminary data.</text>
</comment>
<dbReference type="RefSeq" id="WP_343959766.1">
    <property type="nucleotide sequence ID" value="NZ_BAAAKZ010000003.1"/>
</dbReference>
<keyword evidence="3" id="KW-0520">NAD</keyword>
<evidence type="ECO:0000256" key="2">
    <source>
        <dbReference type="ARBA" id="ARBA00023002"/>
    </source>
</evidence>
<dbReference type="PRINTS" id="PR00080">
    <property type="entry name" value="SDRFAMILY"/>
</dbReference>
<dbReference type="SUPFAM" id="SSF51735">
    <property type="entry name" value="NAD(P)-binding Rossmann-fold domains"/>
    <property type="match status" value="1"/>
</dbReference>
<name>A0ABW3TLX1_9MICO</name>
<reference evidence="7" key="1">
    <citation type="journal article" date="2019" name="Int. J. Syst. Evol. Microbiol.">
        <title>The Global Catalogue of Microorganisms (GCM) 10K type strain sequencing project: providing services to taxonomists for standard genome sequencing and annotation.</title>
        <authorList>
            <consortium name="The Broad Institute Genomics Platform"/>
            <consortium name="The Broad Institute Genome Sequencing Center for Infectious Disease"/>
            <person name="Wu L."/>
            <person name="Ma J."/>
        </authorList>
    </citation>
    <scope>NUCLEOTIDE SEQUENCE [LARGE SCALE GENOMIC DNA]</scope>
    <source>
        <strain evidence="7">CCUG 50213</strain>
    </source>
</reference>
<dbReference type="EC" id="1.1.1.-" evidence="6"/>
<comment type="similarity">
    <text evidence="1">Belongs to the short-chain dehydrogenases/reductases (SDR) family.</text>
</comment>
<dbReference type="PANTHER" id="PTHR43180:SF28">
    <property type="entry name" value="NAD(P)-BINDING ROSSMANN-FOLD SUPERFAMILY PROTEIN"/>
    <property type="match status" value="1"/>
</dbReference>
<dbReference type="Gene3D" id="3.40.50.720">
    <property type="entry name" value="NAD(P)-binding Rossmann-like Domain"/>
    <property type="match status" value="1"/>
</dbReference>
<dbReference type="EMBL" id="JBHTLY010000001">
    <property type="protein sequence ID" value="MFD1201023.1"/>
    <property type="molecule type" value="Genomic_DNA"/>
</dbReference>
<dbReference type="Pfam" id="PF13561">
    <property type="entry name" value="adh_short_C2"/>
    <property type="match status" value="1"/>
</dbReference>
<proteinExistence type="inferred from homology"/>